<reference evidence="2" key="1">
    <citation type="submission" date="2010-05" db="EMBL/GenBank/DDBJ databases">
        <title>The Genome Sequence of Magnaporthe poae strain ATCC 64411.</title>
        <authorList>
            <consortium name="The Broad Institute Genome Sequencing Platform"/>
            <consortium name="Broad Institute Genome Sequencing Center for Infectious Disease"/>
            <person name="Ma L.-J."/>
            <person name="Dead R."/>
            <person name="Young S."/>
            <person name="Zeng Q."/>
            <person name="Koehrsen M."/>
            <person name="Alvarado L."/>
            <person name="Berlin A."/>
            <person name="Chapman S.B."/>
            <person name="Chen Z."/>
            <person name="Freedman E."/>
            <person name="Gellesch M."/>
            <person name="Goldberg J."/>
            <person name="Griggs A."/>
            <person name="Gujja S."/>
            <person name="Heilman E.R."/>
            <person name="Heiman D."/>
            <person name="Hepburn T."/>
            <person name="Howarth C."/>
            <person name="Jen D."/>
            <person name="Larson L."/>
            <person name="Mehta T."/>
            <person name="Neiman D."/>
            <person name="Pearson M."/>
            <person name="Roberts A."/>
            <person name="Saif S."/>
            <person name="Shea T."/>
            <person name="Shenoy N."/>
            <person name="Sisk P."/>
            <person name="Stolte C."/>
            <person name="Sykes S."/>
            <person name="Walk T."/>
            <person name="White J."/>
            <person name="Yandava C."/>
            <person name="Haas B."/>
            <person name="Nusbaum C."/>
            <person name="Birren B."/>
        </authorList>
    </citation>
    <scope>NUCLEOTIDE SEQUENCE</scope>
    <source>
        <strain evidence="2">ATCC 64411</strain>
    </source>
</reference>
<dbReference type="EnsemblFungi" id="MAPG_11609T0">
    <property type="protein sequence ID" value="MAPG_11609T0"/>
    <property type="gene ID" value="MAPG_11609"/>
</dbReference>
<dbReference type="EMBL" id="GL876983">
    <property type="protein sequence ID" value="KLU92665.1"/>
    <property type="molecule type" value="Genomic_DNA"/>
</dbReference>
<dbReference type="EMBL" id="ADBL01002859">
    <property type="status" value="NOT_ANNOTATED_CDS"/>
    <property type="molecule type" value="Genomic_DNA"/>
</dbReference>
<feature type="compositionally biased region" description="Basic residues" evidence="1">
    <location>
        <begin position="1"/>
        <end position="13"/>
    </location>
</feature>
<organism evidence="3 4">
    <name type="scientific">Magnaporthiopsis poae (strain ATCC 64411 / 73-15)</name>
    <name type="common">Kentucky bluegrass fungus</name>
    <name type="synonym">Magnaporthe poae</name>
    <dbReference type="NCBI Taxonomy" id="644358"/>
    <lineage>
        <taxon>Eukaryota</taxon>
        <taxon>Fungi</taxon>
        <taxon>Dikarya</taxon>
        <taxon>Ascomycota</taxon>
        <taxon>Pezizomycotina</taxon>
        <taxon>Sordariomycetes</taxon>
        <taxon>Sordariomycetidae</taxon>
        <taxon>Magnaporthales</taxon>
        <taxon>Magnaporthaceae</taxon>
        <taxon>Magnaporthiopsis</taxon>
    </lineage>
</organism>
<dbReference type="AlphaFoldDB" id="A0A0C4EFQ3"/>
<dbReference type="eggNOG" id="ENOG502S9BI">
    <property type="taxonomic scope" value="Eukaryota"/>
</dbReference>
<reference evidence="3" key="4">
    <citation type="journal article" date="2015" name="G3 (Bethesda)">
        <title>Genome sequences of three phytopathogenic species of the Magnaporthaceae family of fungi.</title>
        <authorList>
            <person name="Okagaki L.H."/>
            <person name="Nunes C.C."/>
            <person name="Sailsbery J."/>
            <person name="Clay B."/>
            <person name="Brown D."/>
            <person name="John T."/>
            <person name="Oh Y."/>
            <person name="Young N."/>
            <person name="Fitzgerald M."/>
            <person name="Haas B.J."/>
            <person name="Zeng Q."/>
            <person name="Young S."/>
            <person name="Adiconis X."/>
            <person name="Fan L."/>
            <person name="Levin J.Z."/>
            <person name="Mitchell T.K."/>
            <person name="Okubara P.A."/>
            <person name="Farman M.L."/>
            <person name="Kohn L.M."/>
            <person name="Birren B."/>
            <person name="Ma L.-J."/>
            <person name="Dean R.A."/>
        </authorList>
    </citation>
    <scope>NUCLEOTIDE SEQUENCE</scope>
    <source>
        <strain evidence="3">ATCC 64411 / 73-15</strain>
    </source>
</reference>
<protein>
    <submittedName>
        <fullName evidence="2 3">Uncharacterized protein</fullName>
    </submittedName>
</protein>
<reference evidence="3" key="5">
    <citation type="submission" date="2015-06" db="UniProtKB">
        <authorList>
            <consortium name="EnsemblFungi"/>
        </authorList>
    </citation>
    <scope>IDENTIFICATION</scope>
    <source>
        <strain evidence="3">ATCC 64411</strain>
    </source>
</reference>
<evidence type="ECO:0000313" key="3">
    <source>
        <dbReference type="EnsemblFungi" id="MAPG_11609T0"/>
    </source>
</evidence>
<keyword evidence="4" id="KW-1185">Reference proteome</keyword>
<dbReference type="STRING" id="644358.A0A0C4EFQ3"/>
<gene>
    <name evidence="2" type="ORF">MAPG_11609</name>
</gene>
<dbReference type="OMA" id="IAVWGRA"/>
<feature type="region of interest" description="Disordered" evidence="1">
    <location>
        <begin position="1"/>
        <end position="55"/>
    </location>
</feature>
<dbReference type="OrthoDB" id="66095at2759"/>
<reference evidence="2" key="3">
    <citation type="submission" date="2011-03" db="EMBL/GenBank/DDBJ databases">
        <title>Annotation of Magnaporthe poae ATCC 64411.</title>
        <authorList>
            <person name="Ma L.-J."/>
            <person name="Dead R."/>
            <person name="Young S.K."/>
            <person name="Zeng Q."/>
            <person name="Gargeya S."/>
            <person name="Fitzgerald M."/>
            <person name="Haas B."/>
            <person name="Abouelleil A."/>
            <person name="Alvarado L."/>
            <person name="Arachchi H.M."/>
            <person name="Berlin A."/>
            <person name="Brown A."/>
            <person name="Chapman S.B."/>
            <person name="Chen Z."/>
            <person name="Dunbar C."/>
            <person name="Freedman E."/>
            <person name="Gearin G."/>
            <person name="Gellesch M."/>
            <person name="Goldberg J."/>
            <person name="Griggs A."/>
            <person name="Gujja S."/>
            <person name="Heiman D."/>
            <person name="Howarth C."/>
            <person name="Larson L."/>
            <person name="Lui A."/>
            <person name="MacDonald P.J.P."/>
            <person name="Mehta T."/>
            <person name="Montmayeur A."/>
            <person name="Murphy C."/>
            <person name="Neiman D."/>
            <person name="Pearson M."/>
            <person name="Priest M."/>
            <person name="Roberts A."/>
            <person name="Saif S."/>
            <person name="Shea T."/>
            <person name="Shenoy N."/>
            <person name="Sisk P."/>
            <person name="Stolte C."/>
            <person name="Sykes S."/>
            <person name="Yandava C."/>
            <person name="Wortman J."/>
            <person name="Nusbaum C."/>
            <person name="Birren B."/>
        </authorList>
    </citation>
    <scope>NUCLEOTIDE SEQUENCE</scope>
    <source>
        <strain evidence="2">ATCC 64411</strain>
    </source>
</reference>
<evidence type="ECO:0000256" key="1">
    <source>
        <dbReference type="SAM" id="MobiDB-lite"/>
    </source>
</evidence>
<sequence>MHRFTHPLMRHPRPAINPPPVDSPQGDDSGVCASSNPPMPGSFPENDDPPTPHQPSVLDVLVVKAMMTKALTLPLELVNRIIDFAEYWPHTSAQLDYGGTPHPVARGSSPLEDVFLLRTLPLGLIKQVNPDPRHYQTEEAKLLRLSSEHPVEQFHKWTGSPSHTVQHPCRKIVFTITSSDQGWGGMMADRGTYRHSFTWFEAGLERIDASGECGDYCPDHARQAMDPSSSDSTTRPDISPCAMRPIVPALVGEPEKRLRMEHPLAPLEEYMIQCNKTASRDGPHTHVVEWRADDNIDPDTPQAQELVNAGRGRATGTGEFVRNLKLGDVITVWAKARFVGWQNNLKFLKVDVYWAV</sequence>
<dbReference type="VEuPathDB" id="FungiDB:MAPG_11609"/>
<evidence type="ECO:0000313" key="4">
    <source>
        <dbReference type="Proteomes" id="UP000011715"/>
    </source>
</evidence>
<evidence type="ECO:0000313" key="2">
    <source>
        <dbReference type="EMBL" id="KLU92665.1"/>
    </source>
</evidence>
<dbReference type="Proteomes" id="UP000011715">
    <property type="component" value="Unassembled WGS sequence"/>
</dbReference>
<accession>A0A0C4EFQ3</accession>
<proteinExistence type="predicted"/>
<name>A0A0C4EFQ3_MAGP6</name>
<reference evidence="4" key="2">
    <citation type="submission" date="2010-05" db="EMBL/GenBank/DDBJ databases">
        <title>The genome sequence of Magnaporthe poae strain ATCC 64411.</title>
        <authorList>
            <person name="Ma L.-J."/>
            <person name="Dead R."/>
            <person name="Young S."/>
            <person name="Zeng Q."/>
            <person name="Koehrsen M."/>
            <person name="Alvarado L."/>
            <person name="Berlin A."/>
            <person name="Chapman S.B."/>
            <person name="Chen Z."/>
            <person name="Freedman E."/>
            <person name="Gellesch M."/>
            <person name="Goldberg J."/>
            <person name="Griggs A."/>
            <person name="Gujja S."/>
            <person name="Heilman E.R."/>
            <person name="Heiman D."/>
            <person name="Hepburn T."/>
            <person name="Howarth C."/>
            <person name="Jen D."/>
            <person name="Larson L."/>
            <person name="Mehta T."/>
            <person name="Neiman D."/>
            <person name="Pearson M."/>
            <person name="Roberts A."/>
            <person name="Saif S."/>
            <person name="Shea T."/>
            <person name="Shenoy N."/>
            <person name="Sisk P."/>
            <person name="Stolte C."/>
            <person name="Sykes S."/>
            <person name="Walk T."/>
            <person name="White J."/>
            <person name="Yandava C."/>
            <person name="Haas B."/>
            <person name="Nusbaum C."/>
            <person name="Birren B."/>
        </authorList>
    </citation>
    <scope>NUCLEOTIDE SEQUENCE [LARGE SCALE GENOMIC DNA]</scope>
    <source>
        <strain evidence="4">ATCC 64411 / 73-15</strain>
    </source>
</reference>